<evidence type="ECO:0000256" key="1">
    <source>
        <dbReference type="SAM" id="MobiDB-lite"/>
    </source>
</evidence>
<protein>
    <submittedName>
        <fullName evidence="2">Uncharacterized protein</fullName>
    </submittedName>
</protein>
<sequence length="54" mass="5915">MYASMYSMLGCVGYGPEYMDQPPPEITQAETEVDTQPGPDDLKMLGIDEGDTIL</sequence>
<gene>
    <name evidence="2" type="ORF">ACCB09647</name>
</gene>
<dbReference type="AlphaFoldDB" id="V9IJL1"/>
<accession>V9IJL1</accession>
<dbReference type="EMBL" id="JR048426">
    <property type="protein sequence ID" value="AEY60661.1"/>
    <property type="molecule type" value="mRNA"/>
</dbReference>
<feature type="region of interest" description="Disordered" evidence="1">
    <location>
        <begin position="31"/>
        <end position="54"/>
    </location>
</feature>
<name>V9IJL1_APICE</name>
<reference evidence="2" key="1">
    <citation type="submission" date="2011-11" db="EMBL/GenBank/DDBJ databases">
        <title>Decoding the brain transcriptome of the Eastern honeybee (Apis cerana) based on pyrosequencing.</title>
        <authorList>
            <person name="Sun L."/>
            <person name="Zheng H."/>
            <person name="Wang Y."/>
            <person name="Xie X."/>
            <person name="Zhu Y."/>
            <person name="Gu W."/>
            <person name="Wang S."/>
        </authorList>
    </citation>
    <scope>NUCLEOTIDE SEQUENCE</scope>
    <source>
        <tissue evidence="2">Brain</tissue>
    </source>
</reference>
<evidence type="ECO:0000313" key="2">
    <source>
        <dbReference type="EMBL" id="AEY60661.1"/>
    </source>
</evidence>
<proteinExistence type="evidence at transcript level"/>
<organism evidence="2">
    <name type="scientific">Apis cerana</name>
    <name type="common">Indian honeybee</name>
    <dbReference type="NCBI Taxonomy" id="7461"/>
    <lineage>
        <taxon>Eukaryota</taxon>
        <taxon>Metazoa</taxon>
        <taxon>Ecdysozoa</taxon>
        <taxon>Arthropoda</taxon>
        <taxon>Hexapoda</taxon>
        <taxon>Insecta</taxon>
        <taxon>Pterygota</taxon>
        <taxon>Neoptera</taxon>
        <taxon>Endopterygota</taxon>
        <taxon>Hymenoptera</taxon>
        <taxon>Apocrita</taxon>
        <taxon>Aculeata</taxon>
        <taxon>Apoidea</taxon>
        <taxon>Anthophila</taxon>
        <taxon>Apidae</taxon>
        <taxon>Apis</taxon>
    </lineage>
</organism>